<dbReference type="FunFam" id="3.40.30.10:FF:000007">
    <property type="entry name" value="Thioredoxin-dependent thiol peroxidase"/>
    <property type="match status" value="1"/>
</dbReference>
<evidence type="ECO:0000256" key="2">
    <source>
        <dbReference type="ARBA" id="ARBA00011245"/>
    </source>
</evidence>
<dbReference type="RefSeq" id="WP_184619327.1">
    <property type="nucleotide sequence ID" value="NZ_JACHEX010000002.1"/>
</dbReference>
<dbReference type="EMBL" id="JACHEX010000002">
    <property type="protein sequence ID" value="MBB6062686.1"/>
    <property type="molecule type" value="Genomic_DNA"/>
</dbReference>
<keyword evidence="15" id="KW-1185">Reference proteome</keyword>
<dbReference type="PANTHER" id="PTHR42801:SF4">
    <property type="entry name" value="AHPC_TSA FAMILY PROTEIN"/>
    <property type="match status" value="1"/>
</dbReference>
<evidence type="ECO:0000313" key="15">
    <source>
        <dbReference type="Proteomes" id="UP000555828"/>
    </source>
</evidence>
<dbReference type="Gene3D" id="3.40.30.10">
    <property type="entry name" value="Glutaredoxin"/>
    <property type="match status" value="1"/>
</dbReference>
<evidence type="ECO:0000256" key="11">
    <source>
        <dbReference type="ARBA" id="ARBA00049091"/>
    </source>
</evidence>
<comment type="subunit">
    <text evidence="2">Monomer.</text>
</comment>
<keyword evidence="8" id="KW-0676">Redox-active center</keyword>
<comment type="catalytic activity">
    <reaction evidence="11">
        <text>a hydroperoxide + [thioredoxin]-dithiol = an alcohol + [thioredoxin]-disulfide + H2O</text>
        <dbReference type="Rhea" id="RHEA:62620"/>
        <dbReference type="Rhea" id="RHEA-COMP:10698"/>
        <dbReference type="Rhea" id="RHEA-COMP:10700"/>
        <dbReference type="ChEBI" id="CHEBI:15377"/>
        <dbReference type="ChEBI" id="CHEBI:29950"/>
        <dbReference type="ChEBI" id="CHEBI:30879"/>
        <dbReference type="ChEBI" id="CHEBI:35924"/>
        <dbReference type="ChEBI" id="CHEBI:50058"/>
        <dbReference type="EC" id="1.11.1.24"/>
    </reaction>
</comment>
<evidence type="ECO:0000256" key="4">
    <source>
        <dbReference type="ARBA" id="ARBA00022559"/>
    </source>
</evidence>
<reference evidence="14 15" key="1">
    <citation type="submission" date="2020-08" db="EMBL/GenBank/DDBJ databases">
        <title>Genomic Encyclopedia of Type Strains, Phase IV (KMG-IV): sequencing the most valuable type-strain genomes for metagenomic binning, comparative biology and taxonomic classification.</title>
        <authorList>
            <person name="Goeker M."/>
        </authorList>
    </citation>
    <scope>NUCLEOTIDE SEQUENCE [LARGE SCALE GENOMIC DNA]</scope>
    <source>
        <strain evidence="14 15">DSM 13481</strain>
    </source>
</reference>
<proteinExistence type="inferred from homology"/>
<keyword evidence="4 14" id="KW-0575">Peroxidase</keyword>
<dbReference type="PROSITE" id="PS51352">
    <property type="entry name" value="THIOREDOXIN_2"/>
    <property type="match status" value="1"/>
</dbReference>
<dbReference type="PANTHER" id="PTHR42801">
    <property type="entry name" value="THIOREDOXIN-DEPENDENT PEROXIDE REDUCTASE"/>
    <property type="match status" value="1"/>
</dbReference>
<comment type="function">
    <text evidence="1">Thiol-specific peroxidase that catalyzes the reduction of hydrogen peroxide and organic hydroperoxides to water and alcohols, respectively. Plays a role in cell protection against oxidative stress by detoxifying peroxides and as sensor of hydrogen peroxide-mediated signaling events.</text>
</comment>
<dbReference type="AlphaFoldDB" id="A0A841GGA7"/>
<dbReference type="InterPro" id="IPR000866">
    <property type="entry name" value="AhpC/TSA"/>
</dbReference>
<evidence type="ECO:0000256" key="5">
    <source>
        <dbReference type="ARBA" id="ARBA00022862"/>
    </source>
</evidence>
<comment type="similarity">
    <text evidence="10">Belongs to the peroxiredoxin family. BCP/PrxQ subfamily.</text>
</comment>
<protein>
    <recommendedName>
        <fullName evidence="3">thioredoxin-dependent peroxiredoxin</fullName>
        <ecNumber evidence="3">1.11.1.24</ecNumber>
    </recommendedName>
    <alternativeName>
        <fullName evidence="9">Thioredoxin peroxidase</fullName>
    </alternativeName>
</protein>
<dbReference type="Proteomes" id="UP000555828">
    <property type="component" value="Unassembled WGS sequence"/>
</dbReference>
<keyword evidence="6 14" id="KW-0560">Oxidoreductase</keyword>
<feature type="domain" description="Thioredoxin" evidence="13">
    <location>
        <begin position="1"/>
        <end position="150"/>
    </location>
</feature>
<dbReference type="GO" id="GO:0008379">
    <property type="term" value="F:thioredoxin peroxidase activity"/>
    <property type="evidence" value="ECO:0007669"/>
    <property type="project" value="TreeGrafter"/>
</dbReference>
<dbReference type="InterPro" id="IPR024706">
    <property type="entry name" value="Peroxiredoxin_AhpC-typ"/>
</dbReference>
<evidence type="ECO:0000256" key="6">
    <source>
        <dbReference type="ARBA" id="ARBA00023002"/>
    </source>
</evidence>
<dbReference type="InterPro" id="IPR050924">
    <property type="entry name" value="Peroxiredoxin_BCP/PrxQ"/>
</dbReference>
<sequence length="150" mass="17460">MEKAKNFCLPDKDGKMHCLEDFKGKWVVLYFYPKDNTSGCTREAKDFSQLKEEFEKLGAVVIGISKDSPKSHQKFVEKHFLSILLLSDEDHKVIEDYQAWGKKKMYGREYFGVIRSTFLIDPEGNIVKAWRNVKVKDHANEVLNTLKELL</sequence>
<keyword evidence="5" id="KW-0049">Antioxidant</keyword>
<evidence type="ECO:0000256" key="8">
    <source>
        <dbReference type="ARBA" id="ARBA00023284"/>
    </source>
</evidence>
<dbReference type="EC" id="1.11.1.24" evidence="3"/>
<dbReference type="SUPFAM" id="SSF52833">
    <property type="entry name" value="Thioredoxin-like"/>
    <property type="match status" value="1"/>
</dbReference>
<feature type="active site" description="Cysteine sulfenic acid (-SOH) intermediate; for peroxidase activity" evidence="12">
    <location>
        <position position="40"/>
    </location>
</feature>
<keyword evidence="7" id="KW-1015">Disulfide bond</keyword>
<evidence type="ECO:0000256" key="10">
    <source>
        <dbReference type="ARBA" id="ARBA00038489"/>
    </source>
</evidence>
<comment type="caution">
    <text evidence="14">The sequence shown here is derived from an EMBL/GenBank/DDBJ whole genome shotgun (WGS) entry which is preliminary data.</text>
</comment>
<dbReference type="GO" id="GO:0005737">
    <property type="term" value="C:cytoplasm"/>
    <property type="evidence" value="ECO:0007669"/>
    <property type="project" value="TreeGrafter"/>
</dbReference>
<organism evidence="14 15">
    <name type="scientific">Thermosipho japonicus</name>
    <dbReference type="NCBI Taxonomy" id="90323"/>
    <lineage>
        <taxon>Bacteria</taxon>
        <taxon>Thermotogati</taxon>
        <taxon>Thermotogota</taxon>
        <taxon>Thermotogae</taxon>
        <taxon>Thermotogales</taxon>
        <taxon>Fervidobacteriaceae</taxon>
        <taxon>Thermosipho</taxon>
    </lineage>
</organism>
<gene>
    <name evidence="14" type="ORF">HNP65_001124</name>
</gene>
<dbReference type="CDD" id="cd03017">
    <property type="entry name" value="PRX_BCP"/>
    <property type="match status" value="1"/>
</dbReference>
<evidence type="ECO:0000256" key="12">
    <source>
        <dbReference type="PIRSR" id="PIRSR000239-1"/>
    </source>
</evidence>
<dbReference type="PIRSF" id="PIRSF000239">
    <property type="entry name" value="AHPC"/>
    <property type="match status" value="1"/>
</dbReference>
<evidence type="ECO:0000259" key="13">
    <source>
        <dbReference type="PROSITE" id="PS51352"/>
    </source>
</evidence>
<evidence type="ECO:0000256" key="1">
    <source>
        <dbReference type="ARBA" id="ARBA00003330"/>
    </source>
</evidence>
<dbReference type="Pfam" id="PF00578">
    <property type="entry name" value="AhpC-TSA"/>
    <property type="match status" value="1"/>
</dbReference>
<evidence type="ECO:0000313" key="14">
    <source>
        <dbReference type="EMBL" id="MBB6062686.1"/>
    </source>
</evidence>
<dbReference type="GO" id="GO:0034599">
    <property type="term" value="P:cellular response to oxidative stress"/>
    <property type="evidence" value="ECO:0007669"/>
    <property type="project" value="TreeGrafter"/>
</dbReference>
<evidence type="ECO:0000256" key="3">
    <source>
        <dbReference type="ARBA" id="ARBA00013017"/>
    </source>
</evidence>
<dbReference type="NCBIfam" id="NF006960">
    <property type="entry name" value="PRK09437.1"/>
    <property type="match status" value="1"/>
</dbReference>
<accession>A0A841GGA7</accession>
<evidence type="ECO:0000256" key="9">
    <source>
        <dbReference type="ARBA" id="ARBA00032824"/>
    </source>
</evidence>
<dbReference type="InterPro" id="IPR036249">
    <property type="entry name" value="Thioredoxin-like_sf"/>
</dbReference>
<dbReference type="GO" id="GO:0045454">
    <property type="term" value="P:cell redox homeostasis"/>
    <property type="evidence" value="ECO:0007669"/>
    <property type="project" value="TreeGrafter"/>
</dbReference>
<dbReference type="InterPro" id="IPR013766">
    <property type="entry name" value="Thioredoxin_domain"/>
</dbReference>
<evidence type="ECO:0000256" key="7">
    <source>
        <dbReference type="ARBA" id="ARBA00023157"/>
    </source>
</evidence>
<name>A0A841GGA7_9BACT</name>